<dbReference type="PANTHER" id="PTHR40115:SF1">
    <property type="entry name" value="INNER MEMBRANE PROTEIN WITH PEPSY TM HELIX"/>
    <property type="match status" value="1"/>
</dbReference>
<evidence type="ECO:0000256" key="1">
    <source>
        <dbReference type="SAM" id="Phobius"/>
    </source>
</evidence>
<comment type="caution">
    <text evidence="2">The sequence shown here is derived from an EMBL/GenBank/DDBJ whole genome shotgun (WGS) entry which is preliminary data.</text>
</comment>
<dbReference type="EMBL" id="JBHLXP010000005">
    <property type="protein sequence ID" value="MFC0050499.1"/>
    <property type="molecule type" value="Genomic_DNA"/>
</dbReference>
<feature type="transmembrane region" description="Helical" evidence="1">
    <location>
        <begin position="7"/>
        <end position="28"/>
    </location>
</feature>
<dbReference type="Pfam" id="PF16357">
    <property type="entry name" value="PepSY_TM_like_2"/>
    <property type="match status" value="1"/>
</dbReference>
<gene>
    <name evidence="2" type="ORF">ACFFJP_19610</name>
</gene>
<accession>A0ABV6BJF9</accession>
<dbReference type="PANTHER" id="PTHR40115">
    <property type="entry name" value="INNER MEMBRANE PROTEIN WITH PEPSY TM HELIX"/>
    <property type="match status" value="1"/>
</dbReference>
<proteinExistence type="predicted"/>
<keyword evidence="3" id="KW-1185">Reference proteome</keyword>
<keyword evidence="1" id="KW-0472">Membrane</keyword>
<protein>
    <submittedName>
        <fullName evidence="2">PepSY-associated TM helix domain-containing protein</fullName>
    </submittedName>
</protein>
<dbReference type="Proteomes" id="UP001589813">
    <property type="component" value="Unassembled WGS sequence"/>
</dbReference>
<feature type="transmembrane region" description="Helical" evidence="1">
    <location>
        <begin position="149"/>
        <end position="170"/>
    </location>
</feature>
<evidence type="ECO:0000313" key="2">
    <source>
        <dbReference type="EMBL" id="MFC0050499.1"/>
    </source>
</evidence>
<keyword evidence="1" id="KW-1133">Transmembrane helix</keyword>
<dbReference type="InterPro" id="IPR032307">
    <property type="entry name" value="PepSY_TM-like_2"/>
</dbReference>
<name>A0ABV6BJF9_9GAMM</name>
<reference evidence="2 3" key="1">
    <citation type="submission" date="2024-09" db="EMBL/GenBank/DDBJ databases">
        <authorList>
            <person name="Sun Q."/>
            <person name="Mori K."/>
        </authorList>
    </citation>
    <scope>NUCLEOTIDE SEQUENCE [LARGE SCALE GENOMIC DNA]</scope>
    <source>
        <strain evidence="2 3">KCTC 23315</strain>
    </source>
</reference>
<sequence length="199" mass="22166">MSRVLRWLHIYVSMTVLVVFVFFALTGITLNHPDWQLDAGKQSDSRQLQLPAALTGLEFSADQLQQAEQAKQIADWLRAEHQIQGAVFAFSYDPDEQLLELDFKQPAGFANAQIALDSGVVELTAEFGGYLALLNDLHKGRYAGTAWKWLIDVVAIACLVFALSGFYLLWRQPARRWLGVQCALTGAGVMLLVYLAALH</sequence>
<organism evidence="2 3">
    <name type="scientific">Rheinheimera tilapiae</name>
    <dbReference type="NCBI Taxonomy" id="875043"/>
    <lineage>
        <taxon>Bacteria</taxon>
        <taxon>Pseudomonadati</taxon>
        <taxon>Pseudomonadota</taxon>
        <taxon>Gammaproteobacteria</taxon>
        <taxon>Chromatiales</taxon>
        <taxon>Chromatiaceae</taxon>
        <taxon>Rheinheimera</taxon>
    </lineage>
</organism>
<feature type="transmembrane region" description="Helical" evidence="1">
    <location>
        <begin position="177"/>
        <end position="197"/>
    </location>
</feature>
<keyword evidence="1" id="KW-0812">Transmembrane</keyword>
<evidence type="ECO:0000313" key="3">
    <source>
        <dbReference type="Proteomes" id="UP001589813"/>
    </source>
</evidence>
<dbReference type="RefSeq" id="WP_377248383.1">
    <property type="nucleotide sequence ID" value="NZ_JBHLXP010000005.1"/>
</dbReference>